<dbReference type="SUPFAM" id="SSF51735">
    <property type="entry name" value="NAD(P)-binding Rossmann-fold domains"/>
    <property type="match status" value="1"/>
</dbReference>
<organism evidence="4 5">
    <name type="scientific">Caldanaerobius fijiensis DSM 17918</name>
    <dbReference type="NCBI Taxonomy" id="1121256"/>
    <lineage>
        <taxon>Bacteria</taxon>
        <taxon>Bacillati</taxon>
        <taxon>Bacillota</taxon>
        <taxon>Clostridia</taxon>
        <taxon>Thermoanaerobacterales</taxon>
        <taxon>Thermoanaerobacteraceae</taxon>
        <taxon>Caldanaerobius</taxon>
    </lineage>
</organism>
<dbReference type="SUPFAM" id="SSF55347">
    <property type="entry name" value="Glyceraldehyde-3-phosphate dehydrogenase-like, C-terminal domain"/>
    <property type="match status" value="1"/>
</dbReference>
<evidence type="ECO:0000313" key="4">
    <source>
        <dbReference type="EMBL" id="SHF33039.1"/>
    </source>
</evidence>
<evidence type="ECO:0000256" key="1">
    <source>
        <dbReference type="ARBA" id="ARBA00023002"/>
    </source>
</evidence>
<dbReference type="Gene3D" id="3.30.360.10">
    <property type="entry name" value="Dihydrodipicolinate Reductase, domain 2"/>
    <property type="match status" value="1"/>
</dbReference>
<name>A0A1M5AS24_9THEO</name>
<keyword evidence="5" id="KW-1185">Reference proteome</keyword>
<dbReference type="STRING" id="1121256.SAMN02746089_01711"/>
<gene>
    <name evidence="4" type="ORF">SAMN02746089_01711</name>
</gene>
<dbReference type="OrthoDB" id="9783105at2"/>
<dbReference type="InterPro" id="IPR055170">
    <property type="entry name" value="GFO_IDH_MocA-like_dom"/>
</dbReference>
<dbReference type="RefSeq" id="WP_073344023.1">
    <property type="nucleotide sequence ID" value="NZ_FQVH01000018.1"/>
</dbReference>
<dbReference type="InterPro" id="IPR036291">
    <property type="entry name" value="NAD(P)-bd_dom_sf"/>
</dbReference>
<sequence>MNKIKLGFIGLGYIGKIHAIACFAMPLVFPDLPFEVHLGPVYKRDLLSLPHFFEKGVKSIGELLDAEGLTAVDICTPNYLHFEEAMKVIDRGYDIYLEKPIGLNGDEAFKIKEAAIKKNVINQTALMYRFMPAVAQARDMVKNGEIGQILNFKAMMLHSGYLDPNRPISWKMKKATCGGGAIVDMGIHLIDAVRFMLGEITSLRAQSRTFFKQRPSKQGSNIMEDVDVDDWTNVDVELESGAWGSIEASRISAEMEEETRFEIYGTKGSIMISTKHPDYAILYKKQENRMYSGIYDGEGAFTKYVRTIYPGEKFSMGYMVNMHMASLINFFKNICEGRIVYQETPTFEEAYKDQLILDKIVNV</sequence>
<dbReference type="Gene3D" id="3.40.50.720">
    <property type="entry name" value="NAD(P)-binding Rossmann-like Domain"/>
    <property type="match status" value="1"/>
</dbReference>
<protein>
    <submittedName>
        <fullName evidence="4">Predicted dehydrogenase</fullName>
    </submittedName>
</protein>
<dbReference type="PANTHER" id="PTHR43818:SF11">
    <property type="entry name" value="BCDNA.GH03377"/>
    <property type="match status" value="1"/>
</dbReference>
<dbReference type="GO" id="GO:0016491">
    <property type="term" value="F:oxidoreductase activity"/>
    <property type="evidence" value="ECO:0007669"/>
    <property type="project" value="UniProtKB-KW"/>
</dbReference>
<feature type="domain" description="GFO/IDH/MocA-like oxidoreductase" evidence="3">
    <location>
        <begin position="135"/>
        <end position="270"/>
    </location>
</feature>
<dbReference type="InterPro" id="IPR050463">
    <property type="entry name" value="Gfo/Idh/MocA_oxidrdct_glycsds"/>
</dbReference>
<proteinExistence type="predicted"/>
<dbReference type="Proteomes" id="UP000184088">
    <property type="component" value="Unassembled WGS sequence"/>
</dbReference>
<dbReference type="EMBL" id="FQVH01000018">
    <property type="protein sequence ID" value="SHF33039.1"/>
    <property type="molecule type" value="Genomic_DNA"/>
</dbReference>
<evidence type="ECO:0000259" key="2">
    <source>
        <dbReference type="Pfam" id="PF01408"/>
    </source>
</evidence>
<feature type="domain" description="Gfo/Idh/MocA-like oxidoreductase N-terminal" evidence="2">
    <location>
        <begin position="4"/>
        <end position="122"/>
    </location>
</feature>
<accession>A0A1M5AS24</accession>
<reference evidence="4 5" key="1">
    <citation type="submission" date="2016-11" db="EMBL/GenBank/DDBJ databases">
        <authorList>
            <person name="Jaros S."/>
            <person name="Januszkiewicz K."/>
            <person name="Wedrychowicz H."/>
        </authorList>
    </citation>
    <scope>NUCLEOTIDE SEQUENCE [LARGE SCALE GENOMIC DNA]</scope>
    <source>
        <strain evidence="4 5">DSM 17918</strain>
    </source>
</reference>
<keyword evidence="1" id="KW-0560">Oxidoreductase</keyword>
<dbReference type="Pfam" id="PF22725">
    <property type="entry name" value="GFO_IDH_MocA_C3"/>
    <property type="match status" value="1"/>
</dbReference>
<dbReference type="Pfam" id="PF01408">
    <property type="entry name" value="GFO_IDH_MocA"/>
    <property type="match status" value="1"/>
</dbReference>
<evidence type="ECO:0000259" key="3">
    <source>
        <dbReference type="Pfam" id="PF22725"/>
    </source>
</evidence>
<dbReference type="AlphaFoldDB" id="A0A1M5AS24"/>
<dbReference type="GO" id="GO:0000166">
    <property type="term" value="F:nucleotide binding"/>
    <property type="evidence" value="ECO:0007669"/>
    <property type="project" value="InterPro"/>
</dbReference>
<evidence type="ECO:0000313" key="5">
    <source>
        <dbReference type="Proteomes" id="UP000184088"/>
    </source>
</evidence>
<dbReference type="InterPro" id="IPR000683">
    <property type="entry name" value="Gfo/Idh/MocA-like_OxRdtase_N"/>
</dbReference>
<dbReference type="PANTHER" id="PTHR43818">
    <property type="entry name" value="BCDNA.GH03377"/>
    <property type="match status" value="1"/>
</dbReference>